<keyword evidence="10 11" id="KW-0998">Cell outer membrane</keyword>
<evidence type="ECO:0000256" key="6">
    <source>
        <dbReference type="ARBA" id="ARBA00023004"/>
    </source>
</evidence>
<keyword evidence="14" id="KW-0732">Signal</keyword>
<evidence type="ECO:0000256" key="3">
    <source>
        <dbReference type="ARBA" id="ARBA00022452"/>
    </source>
</evidence>
<keyword evidence="17" id="KW-0675">Receptor</keyword>
<dbReference type="PANTHER" id="PTHR32552">
    <property type="entry name" value="FERRICHROME IRON RECEPTOR-RELATED"/>
    <property type="match status" value="1"/>
</dbReference>
<dbReference type="OrthoDB" id="127311at2"/>
<dbReference type="InterPro" id="IPR012910">
    <property type="entry name" value="Plug_dom"/>
</dbReference>
<evidence type="ECO:0000256" key="8">
    <source>
        <dbReference type="ARBA" id="ARBA00023077"/>
    </source>
</evidence>
<keyword evidence="9 11" id="KW-0472">Membrane</keyword>
<gene>
    <name evidence="17" type="ORF">DNJ96_17040</name>
</gene>
<evidence type="ECO:0000256" key="11">
    <source>
        <dbReference type="PROSITE-ProRule" id="PRU01360"/>
    </source>
</evidence>
<feature type="domain" description="TonB-dependent receptor-like beta-barrel" evidence="15">
    <location>
        <begin position="276"/>
        <end position="671"/>
    </location>
</feature>
<dbReference type="PROSITE" id="PS52016">
    <property type="entry name" value="TONB_DEPENDENT_REC_3"/>
    <property type="match status" value="1"/>
</dbReference>
<dbReference type="AlphaFoldDB" id="A0A4Q9QZK0"/>
<reference evidence="17 18" key="1">
    <citation type="submission" date="2018-06" db="EMBL/GenBank/DDBJ databases">
        <title>Three novel Pseudomonas species isolated from symptomatic oak.</title>
        <authorList>
            <person name="Bueno-Gonzalez V."/>
            <person name="Brady C."/>
        </authorList>
    </citation>
    <scope>NUCLEOTIDE SEQUENCE [LARGE SCALE GENOMIC DNA]</scope>
    <source>
        <strain evidence="17 18">P17C</strain>
    </source>
</reference>
<dbReference type="RefSeq" id="WP_131187571.1">
    <property type="nucleotide sequence ID" value="NZ_QJUP01000031.1"/>
</dbReference>
<dbReference type="InterPro" id="IPR000531">
    <property type="entry name" value="Beta-barrel_TonB"/>
</dbReference>
<dbReference type="Pfam" id="PF07715">
    <property type="entry name" value="Plug"/>
    <property type="match status" value="1"/>
</dbReference>
<keyword evidence="5 11" id="KW-0812">Transmembrane</keyword>
<keyword evidence="6" id="KW-0408">Iron</keyword>
<keyword evidence="3 11" id="KW-1134">Transmembrane beta strand</keyword>
<feature type="region of interest" description="Disordered" evidence="13">
    <location>
        <begin position="22"/>
        <end position="41"/>
    </location>
</feature>
<feature type="domain" description="TonB-dependent receptor plug" evidence="16">
    <location>
        <begin position="56"/>
        <end position="163"/>
    </location>
</feature>
<evidence type="ECO:0000256" key="9">
    <source>
        <dbReference type="ARBA" id="ARBA00023136"/>
    </source>
</evidence>
<accession>A0A4Q9QZK0</accession>
<evidence type="ECO:0000256" key="4">
    <source>
        <dbReference type="ARBA" id="ARBA00022496"/>
    </source>
</evidence>
<evidence type="ECO:0000256" key="5">
    <source>
        <dbReference type="ARBA" id="ARBA00022692"/>
    </source>
</evidence>
<comment type="similarity">
    <text evidence="11 12">Belongs to the TonB-dependent receptor family.</text>
</comment>
<evidence type="ECO:0000256" key="10">
    <source>
        <dbReference type="ARBA" id="ARBA00023237"/>
    </source>
</evidence>
<evidence type="ECO:0000256" key="7">
    <source>
        <dbReference type="ARBA" id="ARBA00023065"/>
    </source>
</evidence>
<evidence type="ECO:0000313" key="18">
    <source>
        <dbReference type="Proteomes" id="UP000292639"/>
    </source>
</evidence>
<dbReference type="PANTHER" id="PTHR32552:SF81">
    <property type="entry name" value="TONB-DEPENDENT OUTER MEMBRANE RECEPTOR"/>
    <property type="match status" value="1"/>
</dbReference>
<keyword evidence="7" id="KW-0406">Ion transport</keyword>
<dbReference type="Proteomes" id="UP000292639">
    <property type="component" value="Unassembled WGS sequence"/>
</dbReference>
<evidence type="ECO:0000259" key="16">
    <source>
        <dbReference type="Pfam" id="PF07715"/>
    </source>
</evidence>
<dbReference type="Gene3D" id="2.40.170.20">
    <property type="entry name" value="TonB-dependent receptor, beta-barrel domain"/>
    <property type="match status" value="1"/>
</dbReference>
<comment type="caution">
    <text evidence="17">The sequence shown here is derived from an EMBL/GenBank/DDBJ whole genome shotgun (WGS) entry which is preliminary data.</text>
</comment>
<sequence>MNLRMTPLALALLLPLPTLAESRPARPATPAAETTPESVSRLETVTVTARHGAEQAKEVPFGISVIDGETLESGRLQSLESALKNTPSVDLSSFGSTVNSNIRIRGIGPLFQVGNDDSSVGLNIDGVSLSSAHASLATLDVERLEVLKGPQGTLFGRNSSAGALNVVTRKPTRHTEGYLRGEVGGQGQHLQEAALGGELSEQLSGRIAIRNSGADHWIKIAESGKPYSKLKDLAFRSSLLWDLSPATAALFTAEYQHAKGLSSLMGVGFDGARPSDRIDVEPGFTDDNKRVIERYSAEISHDLAGSRLISVTSLVRTDNELINVNNRDVLRAAYGIDGTLLQHEWDDERVWSQDLRWQSLPDADLFWVAGVNYYQSERGADRREGFTGQPLAPRLSHDFETDSHALYGEITYPLGERLKITGGLRHTWDRKTYKGDYGTGQALDRRRLSDDYSTGRIALSYALTPATNLYTALARGYKSAGFSDDADSRDASAPYHAAITRSAEVGFKSELEQANLLINGALFHTKVDDEHLLAYDVLTRTSQTTNADVRSRGAELEGRWQPLGNLEVALSVSYIDAIITKDVYGVNGGDVDAGNRLADIPRWSGNLSLSHRQPLASLGDWSLNTYVNYRSVGKRPNDQQNHLDLGSYGKLDLRVGLGIGGAEIYLWGDNLLNDHYELYTYYYGPSLSIGAPSRGRSAGAGIQWHF</sequence>
<keyword evidence="8 12" id="KW-0798">TonB box</keyword>
<dbReference type="CDD" id="cd01347">
    <property type="entry name" value="ligand_gated_channel"/>
    <property type="match status" value="1"/>
</dbReference>
<organism evidence="17 18">
    <name type="scientific">Stutzerimonas kirkiae</name>
    <dbReference type="NCBI Taxonomy" id="2211392"/>
    <lineage>
        <taxon>Bacteria</taxon>
        <taxon>Pseudomonadati</taxon>
        <taxon>Pseudomonadota</taxon>
        <taxon>Gammaproteobacteria</taxon>
        <taxon>Pseudomonadales</taxon>
        <taxon>Pseudomonadaceae</taxon>
        <taxon>Stutzerimonas</taxon>
    </lineage>
</organism>
<dbReference type="GO" id="GO:0009279">
    <property type="term" value="C:cell outer membrane"/>
    <property type="evidence" value="ECO:0007669"/>
    <property type="project" value="UniProtKB-SubCell"/>
</dbReference>
<dbReference type="EMBL" id="QJUP01000031">
    <property type="protein sequence ID" value="TBU90063.1"/>
    <property type="molecule type" value="Genomic_DNA"/>
</dbReference>
<keyword evidence="18" id="KW-1185">Reference proteome</keyword>
<comment type="subcellular location">
    <subcellularLocation>
        <location evidence="1 11">Cell outer membrane</location>
        <topology evidence="1 11">Multi-pass membrane protein</topology>
    </subcellularLocation>
</comment>
<proteinExistence type="inferred from homology"/>
<evidence type="ECO:0000256" key="12">
    <source>
        <dbReference type="RuleBase" id="RU003357"/>
    </source>
</evidence>
<feature type="compositionally biased region" description="Low complexity" evidence="13">
    <location>
        <begin position="22"/>
        <end position="38"/>
    </location>
</feature>
<evidence type="ECO:0000259" key="15">
    <source>
        <dbReference type="Pfam" id="PF00593"/>
    </source>
</evidence>
<feature type="chain" id="PRO_5020189978" evidence="14">
    <location>
        <begin position="21"/>
        <end position="706"/>
    </location>
</feature>
<evidence type="ECO:0000256" key="2">
    <source>
        <dbReference type="ARBA" id="ARBA00022448"/>
    </source>
</evidence>
<dbReference type="GO" id="GO:0006826">
    <property type="term" value="P:iron ion transport"/>
    <property type="evidence" value="ECO:0007669"/>
    <property type="project" value="UniProtKB-KW"/>
</dbReference>
<dbReference type="InterPro" id="IPR036942">
    <property type="entry name" value="Beta-barrel_TonB_sf"/>
</dbReference>
<name>A0A4Q9QZK0_9GAMM</name>
<dbReference type="Pfam" id="PF00593">
    <property type="entry name" value="TonB_dep_Rec_b-barrel"/>
    <property type="match status" value="1"/>
</dbReference>
<evidence type="ECO:0000256" key="13">
    <source>
        <dbReference type="SAM" id="MobiDB-lite"/>
    </source>
</evidence>
<dbReference type="SUPFAM" id="SSF56935">
    <property type="entry name" value="Porins"/>
    <property type="match status" value="1"/>
</dbReference>
<keyword evidence="2 11" id="KW-0813">Transport</keyword>
<evidence type="ECO:0000256" key="1">
    <source>
        <dbReference type="ARBA" id="ARBA00004571"/>
    </source>
</evidence>
<protein>
    <submittedName>
        <fullName evidence="17">TonB-dependent receptor</fullName>
    </submittedName>
</protein>
<evidence type="ECO:0000256" key="14">
    <source>
        <dbReference type="SAM" id="SignalP"/>
    </source>
</evidence>
<feature type="signal peptide" evidence="14">
    <location>
        <begin position="1"/>
        <end position="20"/>
    </location>
</feature>
<dbReference type="InterPro" id="IPR039426">
    <property type="entry name" value="TonB-dep_rcpt-like"/>
</dbReference>
<evidence type="ECO:0000313" key="17">
    <source>
        <dbReference type="EMBL" id="TBU90063.1"/>
    </source>
</evidence>
<keyword evidence="4" id="KW-0410">Iron transport</keyword>